<evidence type="ECO:0000259" key="5">
    <source>
        <dbReference type="Pfam" id="PF16911"/>
    </source>
</evidence>
<gene>
    <name evidence="6" type="ORF">Tci_618855</name>
</gene>
<feature type="domain" description="Condensation" evidence="3">
    <location>
        <begin position="28"/>
        <end position="159"/>
    </location>
</feature>
<keyword evidence="1" id="KW-0808">Transferase</keyword>
<protein>
    <recommendedName>
        <fullName evidence="7">Condensation domain-containing protein</fullName>
    </recommendedName>
</protein>
<dbReference type="Pfam" id="PF16911">
    <property type="entry name" value="PapA_C"/>
    <property type="match status" value="1"/>
</dbReference>
<dbReference type="EMBL" id="BKCJ010429450">
    <property type="protein sequence ID" value="GFA46883.1"/>
    <property type="molecule type" value="Genomic_DNA"/>
</dbReference>
<dbReference type="CDD" id="cd14797">
    <property type="entry name" value="DUF302"/>
    <property type="match status" value="1"/>
</dbReference>
<evidence type="ECO:0000313" key="6">
    <source>
        <dbReference type="EMBL" id="GFA46883.1"/>
    </source>
</evidence>
<dbReference type="SUPFAM" id="SSF52777">
    <property type="entry name" value="CoA-dependent acyltransferases"/>
    <property type="match status" value="2"/>
</dbReference>
<dbReference type="PANTHER" id="PTHR28037:SF1">
    <property type="entry name" value="ALCOHOL O-ACETYLTRANSFERASE 1-RELATED"/>
    <property type="match status" value="1"/>
</dbReference>
<dbReference type="PANTHER" id="PTHR28037">
    <property type="entry name" value="ALCOHOL O-ACETYLTRANSFERASE 1-RELATED"/>
    <property type="match status" value="1"/>
</dbReference>
<dbReference type="AlphaFoldDB" id="A0A699JP46"/>
<accession>A0A699JP46</accession>
<dbReference type="InterPro" id="IPR001242">
    <property type="entry name" value="Condensation_dom"/>
</dbReference>
<evidence type="ECO:0000256" key="1">
    <source>
        <dbReference type="ARBA" id="ARBA00022679"/>
    </source>
</evidence>
<feature type="domain" description="Phthiocerol/phthiodiolone dimycocerosyl transferase C-terminal" evidence="5">
    <location>
        <begin position="199"/>
        <end position="263"/>
    </location>
</feature>
<dbReference type="InterPro" id="IPR005180">
    <property type="entry name" value="DUF302"/>
</dbReference>
<dbReference type="InterPro" id="IPR031641">
    <property type="entry name" value="PapA_C"/>
</dbReference>
<feature type="domain" description="DUF302" evidence="4">
    <location>
        <begin position="289"/>
        <end position="347"/>
    </location>
</feature>
<comment type="caution">
    <text evidence="6">The sequence shown here is derived from an EMBL/GenBank/DDBJ whole genome shotgun (WGS) entry which is preliminary data.</text>
</comment>
<evidence type="ECO:0000259" key="3">
    <source>
        <dbReference type="Pfam" id="PF00668"/>
    </source>
</evidence>
<dbReference type="Pfam" id="PF03625">
    <property type="entry name" value="DUF302"/>
    <property type="match status" value="1"/>
</dbReference>
<dbReference type="InterPro" id="IPR035923">
    <property type="entry name" value="TT1751-like_sf"/>
</dbReference>
<evidence type="ECO:0008006" key="7">
    <source>
        <dbReference type="Google" id="ProtNLM"/>
    </source>
</evidence>
<dbReference type="SUPFAM" id="SSF103247">
    <property type="entry name" value="TT1751-like"/>
    <property type="match status" value="1"/>
</dbReference>
<dbReference type="Pfam" id="PF00668">
    <property type="entry name" value="Condensation"/>
    <property type="match status" value="1"/>
</dbReference>
<dbReference type="Gene3D" id="3.30.559.10">
    <property type="entry name" value="Chloramphenicol acetyltransferase-like domain"/>
    <property type="match status" value="1"/>
</dbReference>
<evidence type="ECO:0000256" key="2">
    <source>
        <dbReference type="ARBA" id="ARBA00023315"/>
    </source>
</evidence>
<keyword evidence="2" id="KW-0012">Acyltransferase</keyword>
<reference evidence="6" key="1">
    <citation type="journal article" date="2019" name="Sci. Rep.">
        <title>Draft genome of Tanacetum cinerariifolium, the natural source of mosquito coil.</title>
        <authorList>
            <person name="Yamashiro T."/>
            <person name="Shiraishi A."/>
            <person name="Satake H."/>
            <person name="Nakayama K."/>
        </authorList>
    </citation>
    <scope>NUCLEOTIDE SEQUENCE</scope>
</reference>
<sequence>MHQHILRPLGGPEKLFLVLDQIASKSFALVVSLEGELPPQALRLAVDAVQKRHPQLSASIKMDAAFGFWFATQGATPIPLRVIDTDTPSDWQKVVEEELALPFEVERGPLLRLTQLRKPGESTLIGIVHHTIGDGYSLALLFHDLFSFVTGQPLHALPATKSMDELLHLTPSSSMPQAEEANLAFRPIGLEQTALAIPSIDYLRVSAELTARLVAVSHQYATTVNTLLNAALLVAGAKLTASWRERPVVLRSPASIREAVQPSPYTVPETIDRVQALLLSHGATIYTRIDQQAELRSVGQSIRPLQFLLFGNPRAGGPLLAANPLVALDLPLKIIAWENDQTQVIVVEDIHDAKAIGPAGAGSTVAEQGVALKIPVLHNASLSCFKKSCMHASRRKRRENEIVGARAAARRGRGQPRCGRAS</sequence>
<dbReference type="Gene3D" id="3.30.310.70">
    <property type="entry name" value="TT1751-like domain"/>
    <property type="match status" value="1"/>
</dbReference>
<dbReference type="InterPro" id="IPR023213">
    <property type="entry name" value="CAT-like_dom_sf"/>
</dbReference>
<organism evidence="6">
    <name type="scientific">Tanacetum cinerariifolium</name>
    <name type="common">Dalmatian daisy</name>
    <name type="synonym">Chrysanthemum cinerariifolium</name>
    <dbReference type="NCBI Taxonomy" id="118510"/>
    <lineage>
        <taxon>Eukaryota</taxon>
        <taxon>Viridiplantae</taxon>
        <taxon>Streptophyta</taxon>
        <taxon>Embryophyta</taxon>
        <taxon>Tracheophyta</taxon>
        <taxon>Spermatophyta</taxon>
        <taxon>Magnoliopsida</taxon>
        <taxon>eudicotyledons</taxon>
        <taxon>Gunneridae</taxon>
        <taxon>Pentapetalae</taxon>
        <taxon>asterids</taxon>
        <taxon>campanulids</taxon>
        <taxon>Asterales</taxon>
        <taxon>Asteraceae</taxon>
        <taxon>Asteroideae</taxon>
        <taxon>Anthemideae</taxon>
        <taxon>Anthemidinae</taxon>
        <taxon>Tanacetum</taxon>
    </lineage>
</organism>
<name>A0A699JP46_TANCI</name>
<proteinExistence type="predicted"/>
<evidence type="ECO:0000259" key="4">
    <source>
        <dbReference type="Pfam" id="PF03625"/>
    </source>
</evidence>
<dbReference type="InterPro" id="IPR052058">
    <property type="entry name" value="Alcohol_O-acetyltransferase"/>
</dbReference>
<dbReference type="GO" id="GO:0016746">
    <property type="term" value="F:acyltransferase activity"/>
    <property type="evidence" value="ECO:0007669"/>
    <property type="project" value="UniProtKB-KW"/>
</dbReference>